<feature type="transmembrane region" description="Helical" evidence="5">
    <location>
        <begin position="625"/>
        <end position="650"/>
    </location>
</feature>
<dbReference type="InterPro" id="IPR013783">
    <property type="entry name" value="Ig-like_fold"/>
</dbReference>
<dbReference type="GO" id="GO:0016020">
    <property type="term" value="C:membrane"/>
    <property type="evidence" value="ECO:0007669"/>
    <property type="project" value="UniProtKB-SubCell"/>
</dbReference>
<dbReference type="AlphaFoldDB" id="A0A9F7RJZ4"/>
<dbReference type="InterPro" id="IPR003599">
    <property type="entry name" value="Ig_sub"/>
</dbReference>
<dbReference type="OrthoDB" id="8439544at2759"/>
<reference evidence="8" key="1">
    <citation type="journal article" date="2016" name="Nat. Commun.">
        <title>The channel catfish genome sequence provides insights into the evolution of scale formation in teleosts.</title>
        <authorList>
            <person name="Liu Z."/>
            <person name="Liu S."/>
            <person name="Yao J."/>
            <person name="Bao L."/>
            <person name="Zhang J."/>
            <person name="Li Y."/>
            <person name="Jiang C."/>
            <person name="Sun L."/>
            <person name="Wang R."/>
            <person name="Zhang Y."/>
            <person name="Zhou T."/>
            <person name="Zeng Q."/>
            <person name="Fu Q."/>
            <person name="Gao S."/>
            <person name="Li N."/>
            <person name="Koren S."/>
            <person name="Jiang Y."/>
            <person name="Zimin A."/>
            <person name="Xu P."/>
            <person name="Phillippy A.M."/>
            <person name="Geng X."/>
            <person name="Song L."/>
            <person name="Sun F."/>
            <person name="Li C."/>
            <person name="Wang X."/>
            <person name="Chen A."/>
            <person name="Jin Y."/>
            <person name="Yuan Z."/>
            <person name="Yang Y."/>
            <person name="Tan S."/>
            <person name="Peatman E."/>
            <person name="Lu J."/>
            <person name="Qin Z."/>
            <person name="Dunham R."/>
            <person name="Li Z."/>
            <person name="Sonstegard T."/>
            <person name="Feng J."/>
            <person name="Danzmann R.G."/>
            <person name="Schroeder S."/>
            <person name="Scheffler B."/>
            <person name="Duke M.V."/>
            <person name="Ballard L."/>
            <person name="Kucuktas H."/>
            <person name="Kaltenboeck L."/>
            <person name="Liu H."/>
            <person name="Armbruster J."/>
            <person name="Xie Y."/>
            <person name="Kirby M.L."/>
            <person name="Tian Y."/>
            <person name="Flanagan M.E."/>
            <person name="Mu W."/>
            <person name="Waldbieser G.C."/>
        </authorList>
    </citation>
    <scope>NUCLEOTIDE SEQUENCE [LARGE SCALE GENOMIC DNA]</scope>
    <source>
        <strain evidence="8">SDA103</strain>
    </source>
</reference>
<keyword evidence="5" id="KW-0812">Transmembrane</keyword>
<organism evidence="8 9">
    <name type="scientific">Ictalurus punctatus</name>
    <name type="common">Channel catfish</name>
    <name type="synonym">Silurus punctatus</name>
    <dbReference type="NCBI Taxonomy" id="7998"/>
    <lineage>
        <taxon>Eukaryota</taxon>
        <taxon>Metazoa</taxon>
        <taxon>Chordata</taxon>
        <taxon>Craniata</taxon>
        <taxon>Vertebrata</taxon>
        <taxon>Euteleostomi</taxon>
        <taxon>Actinopterygii</taxon>
        <taxon>Neopterygii</taxon>
        <taxon>Teleostei</taxon>
        <taxon>Ostariophysi</taxon>
        <taxon>Siluriformes</taxon>
        <taxon>Ictaluridae</taxon>
        <taxon>Ictalurus</taxon>
    </lineage>
</organism>
<dbReference type="RefSeq" id="XP_053544344.1">
    <property type="nucleotide sequence ID" value="XM_053688369.1"/>
</dbReference>
<comment type="subcellular location">
    <subcellularLocation>
        <location evidence="1">Membrane</location>
    </subcellularLocation>
</comment>
<reference evidence="9" key="2">
    <citation type="submission" date="2025-08" db="UniProtKB">
        <authorList>
            <consortium name="RefSeq"/>
        </authorList>
    </citation>
    <scope>IDENTIFICATION</scope>
    <source>
        <tissue evidence="9">Blood</tissue>
    </source>
</reference>
<keyword evidence="2 6" id="KW-0732">Signal</keyword>
<accession>A0A9F7RJZ4</accession>
<dbReference type="SMART" id="SM00409">
    <property type="entry name" value="IG"/>
    <property type="match status" value="3"/>
</dbReference>
<name>A0A9F7RJZ4_ICTPU</name>
<evidence type="ECO:0000256" key="1">
    <source>
        <dbReference type="ARBA" id="ARBA00004370"/>
    </source>
</evidence>
<dbReference type="GeneID" id="108280967"/>
<dbReference type="PANTHER" id="PTHR12080">
    <property type="entry name" value="SIGNALING LYMPHOCYTIC ACTIVATION MOLECULE"/>
    <property type="match status" value="1"/>
</dbReference>
<feature type="chain" id="PRO_5039912050" evidence="6">
    <location>
        <begin position="20"/>
        <end position="666"/>
    </location>
</feature>
<proteinExistence type="predicted"/>
<evidence type="ECO:0000256" key="3">
    <source>
        <dbReference type="ARBA" id="ARBA00023136"/>
    </source>
</evidence>
<dbReference type="Gene3D" id="2.60.40.10">
    <property type="entry name" value="Immunoglobulins"/>
    <property type="match status" value="5"/>
</dbReference>
<keyword evidence="8" id="KW-1185">Reference proteome</keyword>
<evidence type="ECO:0000256" key="2">
    <source>
        <dbReference type="ARBA" id="ARBA00022729"/>
    </source>
</evidence>
<keyword evidence="3 5" id="KW-0472">Membrane</keyword>
<protein>
    <submittedName>
        <fullName evidence="9">Uncharacterized protein LOC108280967 isoform X1</fullName>
    </submittedName>
</protein>
<evidence type="ECO:0000256" key="5">
    <source>
        <dbReference type="SAM" id="Phobius"/>
    </source>
</evidence>
<keyword evidence="5" id="KW-1133">Transmembrane helix</keyword>
<evidence type="ECO:0000259" key="7">
    <source>
        <dbReference type="PROSITE" id="PS50835"/>
    </source>
</evidence>
<dbReference type="InterPro" id="IPR007110">
    <property type="entry name" value="Ig-like_dom"/>
</dbReference>
<gene>
    <name evidence="9" type="primary">LOC108280967</name>
</gene>
<sequence length="666" mass="75581">MRIQVIFGILLIFTKAAMGLLFQDPVVCRFNESSQCYIALGQRLHLQMPLEDRFELKITDKTSTTRFILKYRKTQSNPPKPNLPRWQFVKDNKTMILTSAERNDSGTYTLDIYDANRNTKGSYTFQVNIAAEVSSVNMWYSCLLPGVMKVYCSADGDNFRFNWTSDLNTFPQLEDGSSTVVLNKDHHGNVTCHVENHVSRDHNTTELHPCPEPTTAVISSTTSNDGLLFQDPVVCRFNESSQCYVALGQRLHLQIPLEDGIELKITDKTSTTHLILKYRKTQSNPPKPNHPRWQFVKDNKTMILTSAERNDSGTYTLDTFDANGNNKGIYSLQLYIEAEVSSVNMWYSCLSPGVMKVYCSADGDNLRFNWTSDLNTFPQLENGSSTVVLNKDHHGNVTCHVENHVSRDHNTTELHPCPEPTTAVISSTTSNDGLLFQDPVVCRFNESSQCYVALGQRLHLQIPLEDVFELKITDKTSTTRSILKYRKTKRNPPKPNLPRWQFIKDNKTMILTSAESSDSGTYTLETFDANGNNKGIYTLQLNTEAKVSSVKLSYSCMFLGVRKVQCSADGENLYFSWTSEITTRLENGNSTLLLDKNCNVNITCHVENHVSHIHRSIELHSCSGFMVVFLSVWIFQVIILLSLLVGAYIYPRIYRKQRTPEIQEAL</sequence>
<feature type="domain" description="Ig-like" evidence="7">
    <location>
        <begin position="354"/>
        <end position="415"/>
    </location>
</feature>
<evidence type="ECO:0000313" key="9">
    <source>
        <dbReference type="RefSeq" id="XP_053544344.1"/>
    </source>
</evidence>
<dbReference type="Proteomes" id="UP000221080">
    <property type="component" value="Chromosome 2"/>
</dbReference>
<dbReference type="InterPro" id="IPR015631">
    <property type="entry name" value="CD2/SLAM_rcpt"/>
</dbReference>
<feature type="domain" description="Ig-like" evidence="7">
    <location>
        <begin position="147"/>
        <end position="208"/>
    </location>
</feature>
<dbReference type="PROSITE" id="PS50835">
    <property type="entry name" value="IG_LIKE"/>
    <property type="match status" value="2"/>
</dbReference>
<evidence type="ECO:0000256" key="4">
    <source>
        <dbReference type="ARBA" id="ARBA00023180"/>
    </source>
</evidence>
<evidence type="ECO:0000256" key="6">
    <source>
        <dbReference type="SAM" id="SignalP"/>
    </source>
</evidence>
<evidence type="ECO:0000313" key="8">
    <source>
        <dbReference type="Proteomes" id="UP000221080"/>
    </source>
</evidence>
<dbReference type="KEGG" id="ipu:108280967"/>
<feature type="signal peptide" evidence="6">
    <location>
        <begin position="1"/>
        <end position="19"/>
    </location>
</feature>
<keyword evidence="4" id="KW-0325">Glycoprotein</keyword>